<protein>
    <submittedName>
        <fullName evidence="2">2-keto-myo-inositol isomerase</fullName>
        <ecNumber evidence="2">5.3.99.11</ecNumber>
    </submittedName>
</protein>
<dbReference type="Pfam" id="PF01261">
    <property type="entry name" value="AP_endonuc_2"/>
    <property type="match status" value="1"/>
</dbReference>
<dbReference type="Gene3D" id="3.20.20.150">
    <property type="entry name" value="Divalent-metal-dependent TIM barrel enzymes"/>
    <property type="match status" value="1"/>
</dbReference>
<reference evidence="2 3" key="1">
    <citation type="submission" date="2023-07" db="EMBL/GenBank/DDBJ databases">
        <title>Genomic Encyclopedia of Type Strains, Phase IV (KMG-IV): sequencing the most valuable type-strain genomes for metagenomic binning, comparative biology and taxonomic classification.</title>
        <authorList>
            <person name="Goeker M."/>
        </authorList>
    </citation>
    <scope>NUCLEOTIDE SEQUENCE [LARGE SCALE GENOMIC DNA]</scope>
    <source>
        <strain evidence="2 3">DSM 16980</strain>
    </source>
</reference>
<sequence length="284" mass="32848">MKLGMNEATALEKSSLKKDLELCEKYKYDYIEIRTMDSLPNYLKKHSIDDLAEYFKTHKVKPLAFNTLCFFNNRTPEEYQKVLDELKYMCEVGNKIGCNTIITVPTVDLKKTTRTQIRKSAVKCLSEMADLAADYNMRLSVEFIGHQAASINTFGQAYSIIEEIDKKNLGITLDCFHFHGMASKIEDLEKADGQKIFVVHLNDTEDFQIGVLLDEDRVWPGDGCIKLGKIFRTLKKIGWKEDVVSLELFRPEYYQMDPDDVYRIGMEKSKSIINKINMIEKGWF</sequence>
<dbReference type="SUPFAM" id="SSF51658">
    <property type="entry name" value="Xylose isomerase-like"/>
    <property type="match status" value="1"/>
</dbReference>
<keyword evidence="3" id="KW-1185">Reference proteome</keyword>
<dbReference type="EMBL" id="JAUSUE010000013">
    <property type="protein sequence ID" value="MDQ0204156.1"/>
    <property type="molecule type" value="Genomic_DNA"/>
</dbReference>
<dbReference type="RefSeq" id="WP_307224374.1">
    <property type="nucleotide sequence ID" value="NZ_CP116940.1"/>
</dbReference>
<evidence type="ECO:0000259" key="1">
    <source>
        <dbReference type="Pfam" id="PF01261"/>
    </source>
</evidence>
<accession>A0ABT9Y8K2</accession>
<dbReference type="InterPro" id="IPR036237">
    <property type="entry name" value="Xyl_isomerase-like_sf"/>
</dbReference>
<dbReference type="InterPro" id="IPR050312">
    <property type="entry name" value="IolE/XylAMocC-like"/>
</dbReference>
<evidence type="ECO:0000313" key="2">
    <source>
        <dbReference type="EMBL" id="MDQ0204156.1"/>
    </source>
</evidence>
<dbReference type="GO" id="GO:0016853">
    <property type="term" value="F:isomerase activity"/>
    <property type="evidence" value="ECO:0007669"/>
    <property type="project" value="UniProtKB-KW"/>
</dbReference>
<dbReference type="PANTHER" id="PTHR12110:SF21">
    <property type="entry name" value="XYLOSE ISOMERASE-LIKE TIM BARREL DOMAIN-CONTAINING PROTEIN"/>
    <property type="match status" value="1"/>
</dbReference>
<evidence type="ECO:0000313" key="3">
    <source>
        <dbReference type="Proteomes" id="UP001239167"/>
    </source>
</evidence>
<gene>
    <name evidence="2" type="ORF">J2S01_001881</name>
</gene>
<feature type="domain" description="Xylose isomerase-like TIM barrel" evidence="1">
    <location>
        <begin position="20"/>
        <end position="270"/>
    </location>
</feature>
<keyword evidence="2" id="KW-0413">Isomerase</keyword>
<name>A0ABT9Y8K2_9FIRM</name>
<dbReference type="PANTHER" id="PTHR12110">
    <property type="entry name" value="HYDROXYPYRUVATE ISOMERASE"/>
    <property type="match status" value="1"/>
</dbReference>
<organism evidence="2 3">
    <name type="scientific">Pectinatus haikarae</name>
    <dbReference type="NCBI Taxonomy" id="349096"/>
    <lineage>
        <taxon>Bacteria</taxon>
        <taxon>Bacillati</taxon>
        <taxon>Bacillota</taxon>
        <taxon>Negativicutes</taxon>
        <taxon>Selenomonadales</taxon>
        <taxon>Selenomonadaceae</taxon>
        <taxon>Pectinatus</taxon>
    </lineage>
</organism>
<dbReference type="InterPro" id="IPR013022">
    <property type="entry name" value="Xyl_isomerase-like_TIM-brl"/>
</dbReference>
<comment type="caution">
    <text evidence="2">The sequence shown here is derived from an EMBL/GenBank/DDBJ whole genome shotgun (WGS) entry which is preliminary data.</text>
</comment>
<proteinExistence type="predicted"/>
<dbReference type="Proteomes" id="UP001239167">
    <property type="component" value="Unassembled WGS sequence"/>
</dbReference>
<dbReference type="EC" id="5.3.99.11" evidence="2"/>